<evidence type="ECO:0000313" key="2">
    <source>
        <dbReference type="EMBL" id="KAF3225922.1"/>
    </source>
</evidence>
<evidence type="ECO:0000313" key="3">
    <source>
        <dbReference type="Proteomes" id="UP000483672"/>
    </source>
</evidence>
<reference evidence="2 3" key="1">
    <citation type="submission" date="2019-06" db="EMBL/GenBank/DDBJ databases">
        <authorList>
            <person name="Palmer J.M."/>
        </authorList>
    </citation>
    <scope>NUCLEOTIDE SEQUENCE [LARGE SCALE GENOMIC DNA]</scope>
    <source>
        <strain evidence="2 3">TWF191</strain>
    </source>
</reference>
<evidence type="ECO:0000256" key="1">
    <source>
        <dbReference type="SAM" id="MobiDB-lite"/>
    </source>
</evidence>
<feature type="compositionally biased region" description="Acidic residues" evidence="1">
    <location>
        <begin position="306"/>
        <end position="317"/>
    </location>
</feature>
<dbReference type="Proteomes" id="UP000483672">
    <property type="component" value="Unassembled WGS sequence"/>
</dbReference>
<dbReference type="EMBL" id="WIPF01000025">
    <property type="protein sequence ID" value="KAF3225922.1"/>
    <property type="molecule type" value="Genomic_DNA"/>
</dbReference>
<feature type="region of interest" description="Disordered" evidence="1">
    <location>
        <begin position="262"/>
        <end position="342"/>
    </location>
</feature>
<organism evidence="2 3">
    <name type="scientific">Orbilia oligospora</name>
    <name type="common">Nematode-trapping fungus</name>
    <name type="synonym">Arthrobotrys oligospora</name>
    <dbReference type="NCBI Taxonomy" id="2813651"/>
    <lineage>
        <taxon>Eukaryota</taxon>
        <taxon>Fungi</taxon>
        <taxon>Dikarya</taxon>
        <taxon>Ascomycota</taxon>
        <taxon>Pezizomycotina</taxon>
        <taxon>Orbiliomycetes</taxon>
        <taxon>Orbiliales</taxon>
        <taxon>Orbiliaceae</taxon>
        <taxon>Orbilia</taxon>
    </lineage>
</organism>
<feature type="region of interest" description="Disordered" evidence="1">
    <location>
        <begin position="237"/>
        <end position="256"/>
    </location>
</feature>
<comment type="caution">
    <text evidence="2">The sequence shown here is derived from an EMBL/GenBank/DDBJ whole genome shotgun (WGS) entry which is preliminary data.</text>
</comment>
<proteinExistence type="predicted"/>
<feature type="compositionally biased region" description="Basic and acidic residues" evidence="1">
    <location>
        <begin position="324"/>
        <end position="342"/>
    </location>
</feature>
<gene>
    <name evidence="2" type="ORF">TWF191_004952</name>
</gene>
<sequence length="361" mass="40712">MDSLNDRRVIEIPRALRDIRLDLIGLNQRLPTRDNSGGMAECTSTNLLVSTNDGADWNPLSDAFNALTLSPSDQLQHHQHHDPPALPQIIQHPVEHLQIQSPTPTIQDEMKRRSLILSELINFREALYQHHNGPPEDGGCAHADGEQMQEAGEGEGSNNNIMMEDNMELHQQTDHISNIARTYNDLLHLRHQSGMFLMDEVDTMDLAGAGGDGSGGGDGGGMYMHHNNIYQNGIYPHQPEEEGIYDDPPQEYVNAHPPVQETDQMWYGSHPTIPQTQVKSDNNKEEELLPHQQPLENTNNSVLKEGDDDDDDDDEEGQVYATPEQRDEMKRRRSELHQDKELKAREMFWRKYGIGSLGAGN</sequence>
<dbReference type="AlphaFoldDB" id="A0A6G1LYB8"/>
<accession>A0A6G1LYB8</accession>
<name>A0A6G1LYB8_ORBOL</name>
<protein>
    <submittedName>
        <fullName evidence="2">Uncharacterized protein</fullName>
    </submittedName>
</protein>